<comment type="caution">
    <text evidence="6">The sequence shown here is derived from an EMBL/GenBank/DDBJ whole genome shotgun (WGS) entry which is preliminary data.</text>
</comment>
<dbReference type="PANTHER" id="PTHR23077">
    <property type="entry name" value="AAA-FAMILY ATPASE"/>
    <property type="match status" value="1"/>
</dbReference>
<organism evidence="6 7">
    <name type="scientific">Triparma laevis f. inornata</name>
    <dbReference type="NCBI Taxonomy" id="1714386"/>
    <lineage>
        <taxon>Eukaryota</taxon>
        <taxon>Sar</taxon>
        <taxon>Stramenopiles</taxon>
        <taxon>Ochrophyta</taxon>
        <taxon>Bolidophyceae</taxon>
        <taxon>Parmales</taxon>
        <taxon>Triparmaceae</taxon>
        <taxon>Triparma</taxon>
    </lineage>
</organism>
<protein>
    <recommendedName>
        <fullName evidence="5">AAA+ ATPase domain-containing protein</fullName>
    </recommendedName>
</protein>
<evidence type="ECO:0000256" key="2">
    <source>
        <dbReference type="ARBA" id="ARBA00022741"/>
    </source>
</evidence>
<evidence type="ECO:0000256" key="4">
    <source>
        <dbReference type="RuleBase" id="RU003651"/>
    </source>
</evidence>
<dbReference type="GO" id="GO:0016558">
    <property type="term" value="P:protein import into peroxisome matrix"/>
    <property type="evidence" value="ECO:0007669"/>
    <property type="project" value="TreeGrafter"/>
</dbReference>
<dbReference type="FunFam" id="3.40.50.300:FF:000149">
    <property type="entry name" value="Nuclear valosin-containing protein-like"/>
    <property type="match status" value="1"/>
</dbReference>
<keyword evidence="3 4" id="KW-0067">ATP-binding</keyword>
<evidence type="ECO:0000313" key="7">
    <source>
        <dbReference type="Proteomes" id="UP001162640"/>
    </source>
</evidence>
<dbReference type="EMBL" id="BLQM01000462">
    <property type="protein sequence ID" value="GMH91029.1"/>
    <property type="molecule type" value="Genomic_DNA"/>
</dbReference>
<dbReference type="Gene3D" id="3.40.50.300">
    <property type="entry name" value="P-loop containing nucleotide triphosphate hydrolases"/>
    <property type="match status" value="1"/>
</dbReference>
<keyword evidence="2 4" id="KW-0547">Nucleotide-binding</keyword>
<dbReference type="Proteomes" id="UP001162640">
    <property type="component" value="Unassembled WGS sequence"/>
</dbReference>
<evidence type="ECO:0000259" key="5">
    <source>
        <dbReference type="SMART" id="SM00382"/>
    </source>
</evidence>
<evidence type="ECO:0000256" key="1">
    <source>
        <dbReference type="ARBA" id="ARBA00006914"/>
    </source>
</evidence>
<accession>A0A9W7BPH9</accession>
<dbReference type="PANTHER" id="PTHR23077:SF12">
    <property type="entry name" value="PEROXISOMAL ATPASE PEX1"/>
    <property type="match status" value="1"/>
</dbReference>
<feature type="non-terminal residue" evidence="6">
    <location>
        <position position="167"/>
    </location>
</feature>
<dbReference type="InterPro" id="IPR027417">
    <property type="entry name" value="P-loop_NTPase"/>
</dbReference>
<dbReference type="GO" id="GO:0005778">
    <property type="term" value="C:peroxisomal membrane"/>
    <property type="evidence" value="ECO:0007669"/>
    <property type="project" value="TreeGrafter"/>
</dbReference>
<gene>
    <name evidence="6" type="ORF">TL16_g11940</name>
</gene>
<dbReference type="InterPro" id="IPR003593">
    <property type="entry name" value="AAA+_ATPase"/>
</dbReference>
<dbReference type="Pfam" id="PF00004">
    <property type="entry name" value="AAA"/>
    <property type="match status" value="1"/>
</dbReference>
<comment type="similarity">
    <text evidence="1 4">Belongs to the AAA ATPase family.</text>
</comment>
<dbReference type="PROSITE" id="PS00674">
    <property type="entry name" value="AAA"/>
    <property type="match status" value="1"/>
</dbReference>
<dbReference type="InterPro" id="IPR003960">
    <property type="entry name" value="ATPase_AAA_CS"/>
</dbReference>
<proteinExistence type="inferred from homology"/>
<dbReference type="SMART" id="SM00382">
    <property type="entry name" value="AAA"/>
    <property type="match status" value="1"/>
</dbReference>
<feature type="non-terminal residue" evidence="6">
    <location>
        <position position="1"/>
    </location>
</feature>
<dbReference type="InterPro" id="IPR050168">
    <property type="entry name" value="AAA_ATPase_domain"/>
</dbReference>
<dbReference type="InterPro" id="IPR003959">
    <property type="entry name" value="ATPase_AAA_core"/>
</dbReference>
<reference evidence="7" key="1">
    <citation type="journal article" date="2023" name="Commun. Biol.">
        <title>Genome analysis of Parmales, the sister group of diatoms, reveals the evolutionary specialization of diatoms from phago-mixotrophs to photoautotrophs.</title>
        <authorList>
            <person name="Ban H."/>
            <person name="Sato S."/>
            <person name="Yoshikawa S."/>
            <person name="Yamada K."/>
            <person name="Nakamura Y."/>
            <person name="Ichinomiya M."/>
            <person name="Sato N."/>
            <person name="Blanc-Mathieu R."/>
            <person name="Endo H."/>
            <person name="Kuwata A."/>
            <person name="Ogata H."/>
        </authorList>
    </citation>
    <scope>NUCLEOTIDE SEQUENCE [LARGE SCALE GENOMIC DNA]</scope>
</reference>
<dbReference type="GO" id="GO:0005524">
    <property type="term" value="F:ATP binding"/>
    <property type="evidence" value="ECO:0007669"/>
    <property type="project" value="UniProtKB-KW"/>
</dbReference>
<dbReference type="SUPFAM" id="SSF52540">
    <property type="entry name" value="P-loop containing nucleoside triphosphate hydrolases"/>
    <property type="match status" value="1"/>
</dbReference>
<dbReference type="GO" id="GO:0016887">
    <property type="term" value="F:ATP hydrolysis activity"/>
    <property type="evidence" value="ECO:0007669"/>
    <property type="project" value="InterPro"/>
</dbReference>
<name>A0A9W7BPH9_9STRA</name>
<feature type="domain" description="AAA+ ATPase" evidence="5">
    <location>
        <begin position="32"/>
        <end position="165"/>
    </location>
</feature>
<evidence type="ECO:0000256" key="3">
    <source>
        <dbReference type="ARBA" id="ARBA00022840"/>
    </source>
</evidence>
<sequence>IGGLFKAKAKLIETFENPIKYRKIFENSPIKIPKGGILYGPTGCGKTLLGSAIAKKSNLNFISVKGPELLDKFIGASEAAVRDVFARAETASPCLVFFDEFESLAPKRGKDATGVTDRVVNQLLTFLDGVEVSKGEVFVLAATSRIDMIDAALLRPGRLDLKIEVGL</sequence>
<dbReference type="GO" id="GO:0005829">
    <property type="term" value="C:cytosol"/>
    <property type="evidence" value="ECO:0007669"/>
    <property type="project" value="TreeGrafter"/>
</dbReference>
<dbReference type="AlphaFoldDB" id="A0A9W7BPH9"/>
<evidence type="ECO:0000313" key="6">
    <source>
        <dbReference type="EMBL" id="GMH91029.1"/>
    </source>
</evidence>